<name>A0A835PNS7_VANPL</name>
<evidence type="ECO:0000256" key="1">
    <source>
        <dbReference type="ARBA" id="ARBA00022531"/>
    </source>
</evidence>
<dbReference type="GO" id="GO:0044183">
    <property type="term" value="F:protein folding chaperone"/>
    <property type="evidence" value="ECO:0007669"/>
    <property type="project" value="InterPro"/>
</dbReference>
<protein>
    <recommendedName>
        <fullName evidence="6">Chaperonin-like RbcX protein</fullName>
    </recommendedName>
</protein>
<reference evidence="4 5" key="1">
    <citation type="journal article" date="2020" name="Nat. Food">
        <title>A phased Vanilla planifolia genome enables genetic improvement of flavour and production.</title>
        <authorList>
            <person name="Hasing T."/>
            <person name="Tang H."/>
            <person name="Brym M."/>
            <person name="Khazi F."/>
            <person name="Huang T."/>
            <person name="Chambers A.H."/>
        </authorList>
    </citation>
    <scope>NUCLEOTIDE SEQUENCE [LARGE SCALE GENOMIC DNA]</scope>
    <source>
        <tissue evidence="4">Leaf</tissue>
    </source>
</reference>
<keyword evidence="1" id="KW-0602">Photosynthesis</keyword>
<keyword evidence="5" id="KW-1185">Reference proteome</keyword>
<dbReference type="InterPro" id="IPR038052">
    <property type="entry name" value="Chaperonin_RbcX_sf"/>
</dbReference>
<dbReference type="OrthoDB" id="419432at2759"/>
<sequence>MAGAQTMVMGPIRSGSFGPRSGGCDAALCRHGLRQQIFGLRSSFYGGWDGRRWTGVRSKKKQGGNRGVIVDELGGHYEEGFDDIHRQLINSFTYKAVRTVLHQLYEMNPPKYIWFYNFVSNNQLKDGTLFLRSLGKEHQELAERVMVTRLHLYGKWIKLKRNFFYDVLTKRSLIRGQKCDHAKMYQRISDENLKLMRERLMETVIWPSEDTNAEHID</sequence>
<dbReference type="Gene3D" id="1.10.1200.210">
    <property type="entry name" value="Chaperonin-like RbcX"/>
    <property type="match status" value="2"/>
</dbReference>
<evidence type="ECO:0000256" key="2">
    <source>
        <dbReference type="ARBA" id="ARBA00023186"/>
    </source>
</evidence>
<dbReference type="EMBL" id="JADCNL010000013">
    <property type="protein sequence ID" value="KAG0455581.1"/>
    <property type="molecule type" value="Genomic_DNA"/>
</dbReference>
<dbReference type="PANTHER" id="PTHR33791">
    <property type="entry name" value="CHAPERONIN-LIKE RBCX PROTEIN 1, CHLOROPLASTIC"/>
    <property type="match status" value="1"/>
</dbReference>
<dbReference type="PANTHER" id="PTHR33791:SF1">
    <property type="entry name" value="RUBISCO CHAPERONE RBCX"/>
    <property type="match status" value="1"/>
</dbReference>
<dbReference type="InterPro" id="IPR003435">
    <property type="entry name" value="Chaperonin_RcbX"/>
</dbReference>
<dbReference type="Pfam" id="PF02341">
    <property type="entry name" value="RbcX"/>
    <property type="match status" value="1"/>
</dbReference>
<dbReference type="GO" id="GO:0110102">
    <property type="term" value="P:ribulose bisphosphate carboxylase complex assembly"/>
    <property type="evidence" value="ECO:0007669"/>
    <property type="project" value="InterPro"/>
</dbReference>
<organism evidence="4 5">
    <name type="scientific">Vanilla planifolia</name>
    <name type="common">Vanilla</name>
    <dbReference type="NCBI Taxonomy" id="51239"/>
    <lineage>
        <taxon>Eukaryota</taxon>
        <taxon>Viridiplantae</taxon>
        <taxon>Streptophyta</taxon>
        <taxon>Embryophyta</taxon>
        <taxon>Tracheophyta</taxon>
        <taxon>Spermatophyta</taxon>
        <taxon>Magnoliopsida</taxon>
        <taxon>Liliopsida</taxon>
        <taxon>Asparagales</taxon>
        <taxon>Orchidaceae</taxon>
        <taxon>Vanilloideae</taxon>
        <taxon>Vanilleae</taxon>
        <taxon>Vanilla</taxon>
    </lineage>
</organism>
<keyword evidence="3" id="KW-0120">Carbon dioxide fixation</keyword>
<comment type="caution">
    <text evidence="4">The sequence shown here is derived from an EMBL/GenBank/DDBJ whole genome shotgun (WGS) entry which is preliminary data.</text>
</comment>
<dbReference type="GO" id="GO:0015977">
    <property type="term" value="P:carbon fixation"/>
    <property type="evidence" value="ECO:0007669"/>
    <property type="project" value="UniProtKB-KW"/>
</dbReference>
<dbReference type="SUPFAM" id="SSF158615">
    <property type="entry name" value="RbcX-like"/>
    <property type="match status" value="1"/>
</dbReference>
<dbReference type="Proteomes" id="UP000636800">
    <property type="component" value="Chromosome 13"/>
</dbReference>
<evidence type="ECO:0008006" key="6">
    <source>
        <dbReference type="Google" id="ProtNLM"/>
    </source>
</evidence>
<accession>A0A835PNS7</accession>
<evidence type="ECO:0000256" key="3">
    <source>
        <dbReference type="ARBA" id="ARBA00023300"/>
    </source>
</evidence>
<gene>
    <name evidence="4" type="ORF">HPP92_024873</name>
</gene>
<evidence type="ECO:0000313" key="4">
    <source>
        <dbReference type="EMBL" id="KAG0455581.1"/>
    </source>
</evidence>
<proteinExistence type="predicted"/>
<dbReference type="GO" id="GO:0015979">
    <property type="term" value="P:photosynthesis"/>
    <property type="evidence" value="ECO:0007669"/>
    <property type="project" value="UniProtKB-KW"/>
</dbReference>
<keyword evidence="2" id="KW-0143">Chaperone</keyword>
<evidence type="ECO:0000313" key="5">
    <source>
        <dbReference type="Proteomes" id="UP000636800"/>
    </source>
</evidence>
<dbReference type="AlphaFoldDB" id="A0A835PNS7"/>